<organism evidence="3">
    <name type="scientific">Trichuris suis</name>
    <name type="common">pig whipworm</name>
    <dbReference type="NCBI Taxonomy" id="68888"/>
    <lineage>
        <taxon>Eukaryota</taxon>
        <taxon>Metazoa</taxon>
        <taxon>Ecdysozoa</taxon>
        <taxon>Nematoda</taxon>
        <taxon>Enoplea</taxon>
        <taxon>Dorylaimia</taxon>
        <taxon>Trichinellida</taxon>
        <taxon>Trichuridae</taxon>
        <taxon>Trichuris</taxon>
    </lineage>
</organism>
<feature type="domain" description="DDE-1" evidence="2">
    <location>
        <begin position="75"/>
        <end position="166"/>
    </location>
</feature>
<name>A0A085NC24_9BILA</name>
<keyword evidence="1" id="KW-1133">Transmembrane helix</keyword>
<gene>
    <name evidence="3" type="ORF">M514_20886</name>
</gene>
<dbReference type="InterPro" id="IPR004875">
    <property type="entry name" value="DDE_SF_endonuclease_dom"/>
</dbReference>
<protein>
    <recommendedName>
        <fullName evidence="2">DDE-1 domain-containing protein</fullName>
    </recommendedName>
</protein>
<dbReference type="Proteomes" id="UP000030758">
    <property type="component" value="Unassembled WGS sequence"/>
</dbReference>
<feature type="transmembrane region" description="Helical" evidence="1">
    <location>
        <begin position="15"/>
        <end position="36"/>
    </location>
</feature>
<dbReference type="AlphaFoldDB" id="A0A085NC24"/>
<evidence type="ECO:0000313" key="3">
    <source>
        <dbReference type="EMBL" id="KFD67020.1"/>
    </source>
</evidence>
<keyword evidence="1" id="KW-0472">Membrane</keyword>
<keyword evidence="1" id="KW-0812">Transmembrane</keyword>
<accession>A0A085NC24</accession>
<dbReference type="EMBL" id="KL367519">
    <property type="protein sequence ID" value="KFD67020.1"/>
    <property type="molecule type" value="Genomic_DNA"/>
</dbReference>
<sequence length="178" mass="20016">MLDDRGGFDRLGYDLLWLLPLGYDVAPAVGVLVFWCSSAQMFQEGFFFPHRGDGKNVVHVSFEKDGGIGETREYCTQKNVQFRTLLMAYSAPAHPQYISDMNPDAEVVHLPPNTTALIRQVEQSAIAAFKAYYLRQTSEQALEATESGRTLRKFWKGFSILNAIRMAVLHGKKSYSDA</sequence>
<dbReference type="GO" id="GO:0003676">
    <property type="term" value="F:nucleic acid binding"/>
    <property type="evidence" value="ECO:0007669"/>
    <property type="project" value="InterPro"/>
</dbReference>
<evidence type="ECO:0000259" key="2">
    <source>
        <dbReference type="Pfam" id="PF03184"/>
    </source>
</evidence>
<evidence type="ECO:0000256" key="1">
    <source>
        <dbReference type="SAM" id="Phobius"/>
    </source>
</evidence>
<reference evidence="3" key="1">
    <citation type="journal article" date="2014" name="Nat. Genet.">
        <title>Genome and transcriptome of the porcine whipworm Trichuris suis.</title>
        <authorList>
            <person name="Jex A.R."/>
            <person name="Nejsum P."/>
            <person name="Schwarz E.M."/>
            <person name="Hu L."/>
            <person name="Young N.D."/>
            <person name="Hall R.S."/>
            <person name="Korhonen P.K."/>
            <person name="Liao S."/>
            <person name="Thamsborg S."/>
            <person name="Xia J."/>
            <person name="Xu P."/>
            <person name="Wang S."/>
            <person name="Scheerlinck J.P."/>
            <person name="Hofmann A."/>
            <person name="Sternberg P.W."/>
            <person name="Wang J."/>
            <person name="Gasser R.B."/>
        </authorList>
    </citation>
    <scope>NUCLEOTIDE SEQUENCE [LARGE SCALE GENOMIC DNA]</scope>
    <source>
        <strain evidence="3">DCEP-RM93F</strain>
    </source>
</reference>
<dbReference type="Pfam" id="PF03184">
    <property type="entry name" value="DDE_1"/>
    <property type="match status" value="1"/>
</dbReference>
<proteinExistence type="predicted"/>